<gene>
    <name evidence="1" type="ORF">BDN72DRAFT_547567</name>
</gene>
<proteinExistence type="predicted"/>
<dbReference type="Proteomes" id="UP000308600">
    <property type="component" value="Unassembled WGS sequence"/>
</dbReference>
<sequence>MTSKTTSTKPRASSVNAGTRPTANGGPNMFTRLQNLLPNPLPPTSPRAPFGTNPQQRNRSGSSSSSKKSLPQRRVLKIKVLTWNMHDSVPKGNLEELFGKVPTYSPDLTAGGSFFNFPSDENHPYHLVVVAGQECPSSSGIPMGLGAGIKQLLDIDKDDEVTKLKEWEEEDYAKMRKHQEDDGVPAGWTSMVEDWLCNGGPAATRNGGVSTADVGSPKPLSARASLKEPRRGPYVLLTKERLMGIYLAIYIHRDLRPLVRGISKSVVTAGLIGGRVGNKGGVGISVNLDGTSLLFLNAHLAAHEGKVKHRLANLSKIKSELSVNDFLTSDDPRTMSEDKFDYTFLFGDLNFRLNLSRLHADWLITHNRFQDALEFDQLQAIMKGGSDFVNFREAPINFPPTFKYDVLRTLKRAKRQHSQKERNHPDRLTEKEERQLERLEAEAEDLEAGDAASVASSLCSKPKPETDQGDSENEPQIPPFLSSQSLATSAGKAPVLVVAQKAKDKWLSIVAAKHNIIRSHTTRTKKGRSAPLPRRRSTSSIRIFAEDAGSSNSGTPPADPDGKLSVTATSPQDDDYLDDKGVYDSSHKQRVPSWCDRILWKSTVQPEPDIPREFEFKPRSRVGIFFANAMRPLSSLGRRDSVSAAISPPSSSCGSSTSLDTPQPSTSRLANGQRHDTNKQGLRRYNSDASPHPHAGQTPPRSSTGPAVQTLGSASQPVVPPPASLLSRFLPNFLHGAPPPPNIETREVIPSHKKGDVVCLSYDTLDDRGMRRLEGRSDHRPVMGVYAVYL</sequence>
<reference evidence="1 2" key="1">
    <citation type="journal article" date="2019" name="Nat. Ecol. Evol.">
        <title>Megaphylogeny resolves global patterns of mushroom evolution.</title>
        <authorList>
            <person name="Varga T."/>
            <person name="Krizsan K."/>
            <person name="Foldi C."/>
            <person name="Dima B."/>
            <person name="Sanchez-Garcia M."/>
            <person name="Sanchez-Ramirez S."/>
            <person name="Szollosi G.J."/>
            <person name="Szarkandi J.G."/>
            <person name="Papp V."/>
            <person name="Albert L."/>
            <person name="Andreopoulos W."/>
            <person name="Angelini C."/>
            <person name="Antonin V."/>
            <person name="Barry K.W."/>
            <person name="Bougher N.L."/>
            <person name="Buchanan P."/>
            <person name="Buyck B."/>
            <person name="Bense V."/>
            <person name="Catcheside P."/>
            <person name="Chovatia M."/>
            <person name="Cooper J."/>
            <person name="Damon W."/>
            <person name="Desjardin D."/>
            <person name="Finy P."/>
            <person name="Geml J."/>
            <person name="Haridas S."/>
            <person name="Hughes K."/>
            <person name="Justo A."/>
            <person name="Karasinski D."/>
            <person name="Kautmanova I."/>
            <person name="Kiss B."/>
            <person name="Kocsube S."/>
            <person name="Kotiranta H."/>
            <person name="LaButti K.M."/>
            <person name="Lechner B.E."/>
            <person name="Liimatainen K."/>
            <person name="Lipzen A."/>
            <person name="Lukacs Z."/>
            <person name="Mihaltcheva S."/>
            <person name="Morgado L.N."/>
            <person name="Niskanen T."/>
            <person name="Noordeloos M.E."/>
            <person name="Ohm R.A."/>
            <person name="Ortiz-Santana B."/>
            <person name="Ovrebo C."/>
            <person name="Racz N."/>
            <person name="Riley R."/>
            <person name="Savchenko A."/>
            <person name="Shiryaev A."/>
            <person name="Soop K."/>
            <person name="Spirin V."/>
            <person name="Szebenyi C."/>
            <person name="Tomsovsky M."/>
            <person name="Tulloss R.E."/>
            <person name="Uehling J."/>
            <person name="Grigoriev I.V."/>
            <person name="Vagvolgyi C."/>
            <person name="Papp T."/>
            <person name="Martin F.M."/>
            <person name="Miettinen O."/>
            <person name="Hibbett D.S."/>
            <person name="Nagy L.G."/>
        </authorList>
    </citation>
    <scope>NUCLEOTIDE SEQUENCE [LARGE SCALE GENOMIC DNA]</scope>
    <source>
        <strain evidence="1 2">NL-1719</strain>
    </source>
</reference>
<dbReference type="EMBL" id="ML208315">
    <property type="protein sequence ID" value="TFK70303.1"/>
    <property type="molecule type" value="Genomic_DNA"/>
</dbReference>
<keyword evidence="2" id="KW-1185">Reference proteome</keyword>
<organism evidence="1 2">
    <name type="scientific">Pluteus cervinus</name>
    <dbReference type="NCBI Taxonomy" id="181527"/>
    <lineage>
        <taxon>Eukaryota</taxon>
        <taxon>Fungi</taxon>
        <taxon>Dikarya</taxon>
        <taxon>Basidiomycota</taxon>
        <taxon>Agaricomycotina</taxon>
        <taxon>Agaricomycetes</taxon>
        <taxon>Agaricomycetidae</taxon>
        <taxon>Agaricales</taxon>
        <taxon>Pluteineae</taxon>
        <taxon>Pluteaceae</taxon>
        <taxon>Pluteus</taxon>
    </lineage>
</organism>
<name>A0ACD3AX30_9AGAR</name>
<accession>A0ACD3AX30</accession>
<evidence type="ECO:0000313" key="1">
    <source>
        <dbReference type="EMBL" id="TFK70303.1"/>
    </source>
</evidence>
<evidence type="ECO:0000313" key="2">
    <source>
        <dbReference type="Proteomes" id="UP000308600"/>
    </source>
</evidence>
<protein>
    <submittedName>
        <fullName evidence="1">DNase I-like protein</fullName>
    </submittedName>
</protein>